<proteinExistence type="predicted"/>
<sequence>MQALAQPTLLASFAVASSSKDTLDRLPLAIAPVAGAEQAEAVTAVQGNALWIHDLATHRAITSYTVPPSTQFHTKPISFHARVGSDSITTDGQDKSTGRRKERRTAIVLKKGEGVGAELEGRVVWVWTGEEVFDKQAITLSHKARSLHHVPASAAILATSPDALTLISPSLHATHLPLPSIQGGKATAALYSNLVKTLLPSRSSAPTEPISVVLVYSSGHVRLVTVAQQGEDGFTIMSERVVPFPKGVLVTHEVVVDAHLDEVKGALHYYTNNNRMLASVLNIKTPTAPPNLSTTYTFTASAPSNTGRLATVPTASGALLLVASPPSLALFHPSYPAVIDARDLPRSAATNIQQITMLSPRIAGIVSRTTAAAADGTAAGGQTGGGGEKDVVYLAEVSVPSTGVGIAQLLSSAERTARFISPVSPAGAGEDGITTDNVPAEKTEMTVAARDQAFLDSLSDALTTPAMTGKEGEDAARAAQEVFQAYEVAEGDPFALRTKKLLKIREQDSPALKARSTAGLVSGIIRRLFDAALLPAGATATDGGDSAQLTRKPDAVYPAAIVRSLIRREWVSEGMWPRGGVVRALLALGDWESIMLALPRLPAVGSSSLVLALHTILHPPASAAPLTPAPSLSKFLEAYVRAPCAAPLHRRALHTLLSGGEDASAVLGVFVGWLEEVREQQEGKGWCEGVTNGWGEAEKKAVVGGGAGAGVMVMKDVPLSSLIQHTQLILDAHLPSLLAYLPAHPLIERAHAALQPLLAAQNALVAARGTVEAFVKLSRREEKQRGAGSKKGGKPALAGVAFDGVYRVEEMQL</sequence>
<protein>
    <submittedName>
        <fullName evidence="1">Uncharacterized protein</fullName>
    </submittedName>
</protein>
<keyword evidence="2" id="KW-1185">Reference proteome</keyword>
<reference evidence="1" key="1">
    <citation type="submission" date="2023-04" db="EMBL/GenBank/DDBJ databases">
        <title>Draft Genome sequencing of Naganishia species isolated from polar environments using Oxford Nanopore Technology.</title>
        <authorList>
            <person name="Leo P."/>
            <person name="Venkateswaran K."/>
        </authorList>
    </citation>
    <scope>NUCLEOTIDE SEQUENCE</scope>
    <source>
        <strain evidence="1">MNA-CCFEE 5261</strain>
    </source>
</reference>
<accession>A0ACC2W287</accession>
<comment type="caution">
    <text evidence="1">The sequence shown here is derived from an EMBL/GenBank/DDBJ whole genome shotgun (WGS) entry which is preliminary data.</text>
</comment>
<dbReference type="EMBL" id="JASBWR010000035">
    <property type="protein sequence ID" value="KAJ9105181.1"/>
    <property type="molecule type" value="Genomic_DNA"/>
</dbReference>
<evidence type="ECO:0000313" key="1">
    <source>
        <dbReference type="EMBL" id="KAJ9105181.1"/>
    </source>
</evidence>
<name>A0ACC2W287_9TREE</name>
<organism evidence="1 2">
    <name type="scientific">Naganishia cerealis</name>
    <dbReference type="NCBI Taxonomy" id="610337"/>
    <lineage>
        <taxon>Eukaryota</taxon>
        <taxon>Fungi</taxon>
        <taxon>Dikarya</taxon>
        <taxon>Basidiomycota</taxon>
        <taxon>Agaricomycotina</taxon>
        <taxon>Tremellomycetes</taxon>
        <taxon>Filobasidiales</taxon>
        <taxon>Filobasidiaceae</taxon>
        <taxon>Naganishia</taxon>
    </lineage>
</organism>
<evidence type="ECO:0000313" key="2">
    <source>
        <dbReference type="Proteomes" id="UP001241377"/>
    </source>
</evidence>
<gene>
    <name evidence="1" type="ORF">QFC19_003641</name>
</gene>
<dbReference type="Proteomes" id="UP001241377">
    <property type="component" value="Unassembled WGS sequence"/>
</dbReference>